<keyword evidence="4" id="KW-1185">Reference proteome</keyword>
<dbReference type="Proteomes" id="UP000694857">
    <property type="component" value="Chromosome 13"/>
</dbReference>
<dbReference type="InterPro" id="IPR011990">
    <property type="entry name" value="TPR-like_helical_dom_sf"/>
</dbReference>
<dbReference type="InterPro" id="IPR045819">
    <property type="entry name" value="TTC7_N"/>
</dbReference>
<dbReference type="Ensembl" id="ENSBMST00010018083.1">
    <property type="protein sequence ID" value="ENSBMSP00010016352.1"/>
    <property type="gene ID" value="ENSBMSG00010011891.1"/>
</dbReference>
<dbReference type="PROSITE" id="PS50005">
    <property type="entry name" value="TPR"/>
    <property type="match status" value="2"/>
</dbReference>
<proteinExistence type="predicted"/>
<dbReference type="Pfam" id="PF19440">
    <property type="entry name" value="TTC7_N"/>
    <property type="match status" value="1"/>
</dbReference>
<keyword evidence="1" id="KW-0802">TPR repeat</keyword>
<dbReference type="PANTHER" id="PTHR23083:SF475">
    <property type="entry name" value="TETRATRICOPEPTIDE REPEAT PROTEIN 7A"/>
    <property type="match status" value="1"/>
</dbReference>
<dbReference type="GeneID" id="118905962"/>
<dbReference type="GO" id="GO:0072659">
    <property type="term" value="P:protein localization to plasma membrane"/>
    <property type="evidence" value="ECO:0007669"/>
    <property type="project" value="TreeGrafter"/>
</dbReference>
<dbReference type="GO" id="GO:0005886">
    <property type="term" value="C:plasma membrane"/>
    <property type="evidence" value="ECO:0007669"/>
    <property type="project" value="TreeGrafter"/>
</dbReference>
<evidence type="ECO:0000256" key="1">
    <source>
        <dbReference type="PROSITE-ProRule" id="PRU00339"/>
    </source>
</evidence>
<dbReference type="SMART" id="SM00028">
    <property type="entry name" value="TPR"/>
    <property type="match status" value="4"/>
</dbReference>
<dbReference type="InterPro" id="IPR051722">
    <property type="entry name" value="Endocytosis_PI4K-reg_protein"/>
</dbReference>
<dbReference type="FunFam" id="1.25.40.10:FF:000105">
    <property type="entry name" value="Tetratricopeptide repeat domain 7A"/>
    <property type="match status" value="1"/>
</dbReference>
<dbReference type="OMA" id="CRSECNW"/>
<name>A0A8B8Z7Q5_BALMU</name>
<dbReference type="Gene3D" id="1.25.40.10">
    <property type="entry name" value="Tetratricopeptide repeat domain"/>
    <property type="match status" value="2"/>
</dbReference>
<feature type="domain" description="Tetratricopeptide repeat protein 7 N-terminal" evidence="2">
    <location>
        <begin position="8"/>
        <end position="403"/>
    </location>
</feature>
<evidence type="ECO:0000313" key="3">
    <source>
        <dbReference type="Ensembl" id="ENSBMSP00010016352.1"/>
    </source>
</evidence>
<dbReference type="InterPro" id="IPR019734">
    <property type="entry name" value="TPR_rpt"/>
</dbReference>
<dbReference type="GeneTree" id="ENSGT00940000158638"/>
<dbReference type="GO" id="GO:0046854">
    <property type="term" value="P:phosphatidylinositol phosphate biosynthetic process"/>
    <property type="evidence" value="ECO:0007669"/>
    <property type="project" value="TreeGrafter"/>
</dbReference>
<evidence type="ECO:0000313" key="5">
    <source>
        <dbReference type="RefSeq" id="XP_036728946.1"/>
    </source>
</evidence>
<sequence length="785" mass="88066">MAAKGAHGSHLKMESELERCRAEGHWDRMLELVRHMQTLVVPGGGGGRRASPNAVLTSVDSDGFGKLLLAEALLEQCLKENHAKIKDSIPLLEKSEPKMNEARNYLSSILNHGRLPPQYMCEAMLILGKLHYVEGSYRDAISMYARAGIDDMSMENKPLYQMRLLAEAFVIKGLSLERLPNSIASRHRLTEREEEVITCFERASWIAQVFLQELEKITSNTTSRHLKVSHPVDYELTYFLEAALQSAYVTNLKKGNIVKGMRELREVLRTVETKATQNFKVMAAKHLAGVLLHSLSEECYWSPLSHPLPEFMSKEENSFITQALRKPQLYEGDNLYCPKDNIEEALLLLLISESMATRDVVLSRAPEQQEDRAVSLQSAAAIYDLLSITLGRRGQYVMLSECLERAMKFAFGEFHLWYQVALSMVACGKSSYAVSLLRECVKLRPSDPTVPLMAAKLCIGSLHWLKEAQCFAMMVIQLGEEAGEFLSKGYLALGLTYSLQATDATLKSKQDELHRKALETLERAQQLAPGDPQVILYVSLQLALVRQISSAMEQLQEALKVCKDDANALHLLALLFSAQKHYQHALDVINMAITEYPENFNLMFTKVKLEQILKGPEEALVTCRQMLRLWQTLYSFSQLGGLEKDGSLGEGLTLKKQSGMHLTLPDAHDADSGSRRASSIAASRLEEAMSELTVPSSVLKQGPMQLWTTLEQIWLQAAELFMEQRHLKEAGFCIQEAAGLFPTSHSVLYMRGRLAEMKGSLEEAKQLYKEALTVNPDGVRIMHSL</sequence>
<dbReference type="Pfam" id="PF13181">
    <property type="entry name" value="TPR_8"/>
    <property type="match status" value="1"/>
</dbReference>
<feature type="repeat" description="TPR" evidence="1">
    <location>
        <begin position="745"/>
        <end position="778"/>
    </location>
</feature>
<evidence type="ECO:0000259" key="2">
    <source>
        <dbReference type="Pfam" id="PF19440"/>
    </source>
</evidence>
<reference evidence="3" key="1">
    <citation type="submission" date="2023-09" db="UniProtKB">
        <authorList>
            <consortium name="Ensembl"/>
        </authorList>
    </citation>
    <scope>IDENTIFICATION</scope>
</reference>
<dbReference type="PANTHER" id="PTHR23083">
    <property type="entry name" value="TETRATRICOPEPTIDE REPEAT PROTEIN, TPR"/>
    <property type="match status" value="1"/>
</dbReference>
<protein>
    <submittedName>
        <fullName evidence="3">Tetratricopeptide repeat domain 7A</fullName>
    </submittedName>
    <submittedName>
        <fullName evidence="5">Tetratricopeptide repeat protein 7A isoform X2</fullName>
    </submittedName>
</protein>
<dbReference type="AlphaFoldDB" id="A0A8B8Z7Q5"/>
<evidence type="ECO:0000313" key="4">
    <source>
        <dbReference type="Proteomes" id="UP000694857"/>
    </source>
</evidence>
<reference evidence="5" key="2">
    <citation type="submission" date="2025-04" db="UniProtKB">
        <authorList>
            <consortium name="RefSeq"/>
        </authorList>
    </citation>
    <scope>IDENTIFICATION</scope>
    <source>
        <tissue evidence="5">Epidermis and Blubber</tissue>
    </source>
</reference>
<dbReference type="RefSeq" id="XP_036728946.1">
    <property type="nucleotide sequence ID" value="XM_036873051.1"/>
</dbReference>
<gene>
    <name evidence="3 5" type="primary">TTC7A</name>
</gene>
<dbReference type="SUPFAM" id="SSF48452">
    <property type="entry name" value="TPR-like"/>
    <property type="match status" value="2"/>
</dbReference>
<accession>A0A8B8Z7Q5</accession>
<organism evidence="4 5">
    <name type="scientific">Balaenoptera musculus</name>
    <name type="common">Blue whale</name>
    <dbReference type="NCBI Taxonomy" id="9771"/>
    <lineage>
        <taxon>Eukaryota</taxon>
        <taxon>Metazoa</taxon>
        <taxon>Chordata</taxon>
        <taxon>Craniata</taxon>
        <taxon>Vertebrata</taxon>
        <taxon>Euteleostomi</taxon>
        <taxon>Mammalia</taxon>
        <taxon>Eutheria</taxon>
        <taxon>Laurasiatheria</taxon>
        <taxon>Artiodactyla</taxon>
        <taxon>Whippomorpha</taxon>
        <taxon>Cetacea</taxon>
        <taxon>Mysticeti</taxon>
        <taxon>Balaenopteridae</taxon>
        <taxon>Balaenoptera</taxon>
    </lineage>
</organism>
<feature type="repeat" description="TPR" evidence="1">
    <location>
        <begin position="566"/>
        <end position="599"/>
    </location>
</feature>
<dbReference type="CTD" id="57217"/>